<organism evidence="3 4">
    <name type="scientific">Stackebrandtia nassauensis (strain DSM 44728 / CIP 108903 / NRRL B-16338 / NBRC 102104 / LLR-40K-21)</name>
    <dbReference type="NCBI Taxonomy" id="446470"/>
    <lineage>
        <taxon>Bacteria</taxon>
        <taxon>Bacillati</taxon>
        <taxon>Actinomycetota</taxon>
        <taxon>Actinomycetes</taxon>
        <taxon>Glycomycetales</taxon>
        <taxon>Glycomycetaceae</taxon>
        <taxon>Stackebrandtia</taxon>
    </lineage>
</organism>
<reference evidence="3 4" key="1">
    <citation type="journal article" date="2009" name="Stand. Genomic Sci.">
        <title>Complete genome sequence of Stackebrandtia nassauensis type strain (LLR-40K-21).</title>
        <authorList>
            <person name="Munk C."/>
            <person name="Lapidus A."/>
            <person name="Copeland A."/>
            <person name="Jando M."/>
            <person name="Mayilraj S."/>
            <person name="Glavina Del Rio T."/>
            <person name="Nolan M."/>
            <person name="Chen F."/>
            <person name="Lucas S."/>
            <person name="Tice H."/>
            <person name="Cheng J.F."/>
            <person name="Han C."/>
            <person name="Detter J.C."/>
            <person name="Bruce D."/>
            <person name="Goodwin L."/>
            <person name="Chain P."/>
            <person name="Pitluck S."/>
            <person name="Goker M."/>
            <person name="Ovchinikova G."/>
            <person name="Pati A."/>
            <person name="Ivanova N."/>
            <person name="Mavromatis K."/>
            <person name="Chen A."/>
            <person name="Palaniappan K."/>
            <person name="Land M."/>
            <person name="Hauser L."/>
            <person name="Chang Y.J."/>
            <person name="Jeffries C.D."/>
            <person name="Bristow J."/>
            <person name="Eisen J.A."/>
            <person name="Markowitz V."/>
            <person name="Hugenholtz P."/>
            <person name="Kyrpides N.C."/>
            <person name="Klenk H.P."/>
        </authorList>
    </citation>
    <scope>NUCLEOTIDE SEQUENCE [LARGE SCALE GENOMIC DNA]</scope>
    <source>
        <strain evidence="4">DSM 44728 / CIP 108903 / NRRL B-16338 / NBRC 102104 / LLR-40K-21</strain>
    </source>
</reference>
<keyword evidence="4" id="KW-1185">Reference proteome</keyword>
<dbReference type="HOGENOM" id="CLU_030130_1_2_11"/>
<dbReference type="KEGG" id="sna:Snas_2751"/>
<dbReference type="PANTHER" id="PTHR23088">
    <property type="entry name" value="NITRILASE-RELATED"/>
    <property type="match status" value="1"/>
</dbReference>
<keyword evidence="3" id="KW-0012">Acyltransferase</keyword>
<evidence type="ECO:0000256" key="1">
    <source>
        <dbReference type="ARBA" id="ARBA00010613"/>
    </source>
</evidence>
<dbReference type="OrthoDB" id="9811121at2"/>
<dbReference type="RefSeq" id="WP_013017998.1">
    <property type="nucleotide sequence ID" value="NC_013947.1"/>
</dbReference>
<dbReference type="CDD" id="cd07581">
    <property type="entry name" value="nitrilase_3"/>
    <property type="match status" value="1"/>
</dbReference>
<accession>D3Q7F6</accession>
<dbReference type="InterPro" id="IPR001110">
    <property type="entry name" value="UPF0012_CS"/>
</dbReference>
<gene>
    <name evidence="3" type="ordered locus">Snas_2751</name>
</gene>
<evidence type="ECO:0000259" key="2">
    <source>
        <dbReference type="PROSITE" id="PS50263"/>
    </source>
</evidence>
<dbReference type="PROSITE" id="PS01227">
    <property type="entry name" value="UPF0012"/>
    <property type="match status" value="1"/>
</dbReference>
<dbReference type="eggNOG" id="COG0388">
    <property type="taxonomic scope" value="Bacteria"/>
</dbReference>
<dbReference type="STRING" id="446470.Snas_2751"/>
<dbReference type="Gene3D" id="3.60.110.10">
    <property type="entry name" value="Carbon-nitrogen hydrolase"/>
    <property type="match status" value="1"/>
</dbReference>
<keyword evidence="3" id="KW-0449">Lipoprotein</keyword>
<dbReference type="InterPro" id="IPR036526">
    <property type="entry name" value="C-N_Hydrolase_sf"/>
</dbReference>
<feature type="domain" description="CN hydrolase" evidence="2">
    <location>
        <begin position="7"/>
        <end position="241"/>
    </location>
</feature>
<proteinExistence type="inferred from homology"/>
<dbReference type="GO" id="GO:0016746">
    <property type="term" value="F:acyltransferase activity"/>
    <property type="evidence" value="ECO:0007669"/>
    <property type="project" value="UniProtKB-KW"/>
</dbReference>
<dbReference type="Pfam" id="PF00795">
    <property type="entry name" value="CN_hydrolase"/>
    <property type="match status" value="1"/>
</dbReference>
<evidence type="ECO:0000313" key="4">
    <source>
        <dbReference type="Proteomes" id="UP000000844"/>
    </source>
</evidence>
<dbReference type="PANTHER" id="PTHR23088:SF27">
    <property type="entry name" value="DEAMINATED GLUTATHIONE AMIDASE"/>
    <property type="match status" value="1"/>
</dbReference>
<protein>
    <submittedName>
        <fullName evidence="3">Nitrilase/cyanide hydratase and apolipoprotein N-acyltransferase</fullName>
    </submittedName>
</protein>
<dbReference type="PROSITE" id="PS50263">
    <property type="entry name" value="CN_HYDROLASE"/>
    <property type="match status" value="1"/>
</dbReference>
<dbReference type="Proteomes" id="UP000000844">
    <property type="component" value="Chromosome"/>
</dbReference>
<dbReference type="SUPFAM" id="SSF56317">
    <property type="entry name" value="Carbon-nitrogen hydrolase"/>
    <property type="match status" value="1"/>
</dbReference>
<sequence>MTEPGTLLVGCVQMRSDLDPGENLRQCLRYLDEARTAGVDLLIFPETVSSRVDDPSRAPQAESLDDGFVAGLAKATEGLDLTVIAGVTETHDDRPFNTLVALRDGQRVARYRKIHLYDACAMAESDTIAPGDGPVSTFAVKGFEVGMMTCYDIRFPELSRLLAERGADLLAVPTSWVRGPLKEEHWTTFCKARALENTVYLAGACQTGGSRVGLTSVVAPDGVIVSRLAQHEGLVTARIGRDALTAAREAFPLLEQRRFAISPEITPHPTAD</sequence>
<keyword evidence="3" id="KW-0808">Transferase</keyword>
<evidence type="ECO:0000313" key="3">
    <source>
        <dbReference type="EMBL" id="ADD42427.1"/>
    </source>
</evidence>
<comment type="similarity">
    <text evidence="1">Belongs to the carbon-nitrogen hydrolase superfamily. NIT1/NIT2 family.</text>
</comment>
<name>D3Q7F6_STANL</name>
<dbReference type="InterPro" id="IPR003010">
    <property type="entry name" value="C-N_Hydrolase"/>
</dbReference>
<dbReference type="EMBL" id="CP001778">
    <property type="protein sequence ID" value="ADD42427.1"/>
    <property type="molecule type" value="Genomic_DNA"/>
</dbReference>
<dbReference type="AlphaFoldDB" id="D3Q7F6"/>